<comment type="caution">
    <text evidence="4">The sequence shown here is derived from an EMBL/GenBank/DDBJ whole genome shotgun (WGS) entry which is preliminary data.</text>
</comment>
<dbReference type="Pfam" id="PF05368">
    <property type="entry name" value="NmrA"/>
    <property type="match status" value="1"/>
</dbReference>
<dbReference type="PANTHER" id="PTHR47706">
    <property type="entry name" value="NMRA-LIKE FAMILY PROTEIN"/>
    <property type="match status" value="1"/>
</dbReference>
<reference evidence="4" key="1">
    <citation type="submission" date="2023-03" db="EMBL/GenBank/DDBJ databases">
        <title>Massive genome expansion in bonnet fungi (Mycena s.s.) driven by repeated elements and novel gene families across ecological guilds.</title>
        <authorList>
            <consortium name="Lawrence Berkeley National Laboratory"/>
            <person name="Harder C.B."/>
            <person name="Miyauchi S."/>
            <person name="Viragh M."/>
            <person name="Kuo A."/>
            <person name="Thoen E."/>
            <person name="Andreopoulos B."/>
            <person name="Lu D."/>
            <person name="Skrede I."/>
            <person name="Drula E."/>
            <person name="Henrissat B."/>
            <person name="Morin E."/>
            <person name="Kohler A."/>
            <person name="Barry K."/>
            <person name="LaButti K."/>
            <person name="Morin E."/>
            <person name="Salamov A."/>
            <person name="Lipzen A."/>
            <person name="Mereny Z."/>
            <person name="Hegedus B."/>
            <person name="Baldrian P."/>
            <person name="Stursova M."/>
            <person name="Weitz H."/>
            <person name="Taylor A."/>
            <person name="Grigoriev I.V."/>
            <person name="Nagy L.G."/>
            <person name="Martin F."/>
            <person name="Kauserud H."/>
        </authorList>
    </citation>
    <scope>NUCLEOTIDE SEQUENCE</scope>
    <source>
        <strain evidence="4">CBHHK002</strain>
    </source>
</reference>
<accession>A0AAD7ANE8</accession>
<dbReference type="PANTHER" id="PTHR47706:SF9">
    <property type="entry name" value="NMRA-LIKE DOMAIN-CONTAINING PROTEIN-RELATED"/>
    <property type="match status" value="1"/>
</dbReference>
<sequence length="297" mass="31536">MSYKSFAVVGGGKIGMPIVKALAAQNVAVVLLSRSGLDAARLESIPAGATVATVDTTDVVAVAAVFEQNKVEVVISTITTAAVGAQTVLVDAAKGAGVKLFAPSEFGMSTEGDINNPKNKTIGMSPSRPMSSMAHQETEYIKTSGVPYARFFNGMITEFLPFLIGCNKEERKITLVGKGDAAVSFTSIRDIAGFVAYVLTTLPPSKLENRIFRLQGDRATMNELGAIFNAEVEHTDKITGPIGDFKTMMLLLTDTGVGSTRWDADKKAERSGNEAAGSANALWPGHHWNSIQEVHNL</sequence>
<name>A0AAD7ANE8_9AGAR</name>
<evidence type="ECO:0000256" key="2">
    <source>
        <dbReference type="ARBA" id="ARBA00023002"/>
    </source>
</evidence>
<evidence type="ECO:0000256" key="1">
    <source>
        <dbReference type="ARBA" id="ARBA00022857"/>
    </source>
</evidence>
<evidence type="ECO:0000259" key="3">
    <source>
        <dbReference type="Pfam" id="PF05368"/>
    </source>
</evidence>
<dbReference type="AlphaFoldDB" id="A0AAD7ANE8"/>
<proteinExistence type="predicted"/>
<dbReference type="GO" id="GO:0016491">
    <property type="term" value="F:oxidoreductase activity"/>
    <property type="evidence" value="ECO:0007669"/>
    <property type="project" value="UniProtKB-KW"/>
</dbReference>
<dbReference type="Gene3D" id="3.40.50.720">
    <property type="entry name" value="NAD(P)-binding Rossmann-like Domain"/>
    <property type="match status" value="1"/>
</dbReference>
<feature type="domain" description="NmrA-like" evidence="3">
    <location>
        <begin position="7"/>
        <end position="235"/>
    </location>
</feature>
<dbReference type="InterPro" id="IPR051609">
    <property type="entry name" value="NmrA/Isoflavone_reductase-like"/>
</dbReference>
<keyword evidence="2" id="KW-0560">Oxidoreductase</keyword>
<dbReference type="SUPFAM" id="SSF51735">
    <property type="entry name" value="NAD(P)-binding Rossmann-fold domains"/>
    <property type="match status" value="1"/>
</dbReference>
<gene>
    <name evidence="4" type="ORF">DFH08DRAFT_681630</name>
</gene>
<dbReference type="InterPro" id="IPR008030">
    <property type="entry name" value="NmrA-like"/>
</dbReference>
<keyword evidence="5" id="KW-1185">Reference proteome</keyword>
<evidence type="ECO:0000313" key="5">
    <source>
        <dbReference type="Proteomes" id="UP001218218"/>
    </source>
</evidence>
<dbReference type="Proteomes" id="UP001218218">
    <property type="component" value="Unassembled WGS sequence"/>
</dbReference>
<dbReference type="EMBL" id="JARIHO010000003">
    <property type="protein sequence ID" value="KAJ7363919.1"/>
    <property type="molecule type" value="Genomic_DNA"/>
</dbReference>
<dbReference type="InterPro" id="IPR036291">
    <property type="entry name" value="NAD(P)-bd_dom_sf"/>
</dbReference>
<organism evidence="4 5">
    <name type="scientific">Mycena albidolilacea</name>
    <dbReference type="NCBI Taxonomy" id="1033008"/>
    <lineage>
        <taxon>Eukaryota</taxon>
        <taxon>Fungi</taxon>
        <taxon>Dikarya</taxon>
        <taxon>Basidiomycota</taxon>
        <taxon>Agaricomycotina</taxon>
        <taxon>Agaricomycetes</taxon>
        <taxon>Agaricomycetidae</taxon>
        <taxon>Agaricales</taxon>
        <taxon>Marasmiineae</taxon>
        <taxon>Mycenaceae</taxon>
        <taxon>Mycena</taxon>
    </lineage>
</organism>
<evidence type="ECO:0000313" key="4">
    <source>
        <dbReference type="EMBL" id="KAJ7363919.1"/>
    </source>
</evidence>
<keyword evidence="1" id="KW-0521">NADP</keyword>
<protein>
    <recommendedName>
        <fullName evidence="3">NmrA-like domain-containing protein</fullName>
    </recommendedName>
</protein>